<name>A0A086TBK8_HAPC1</name>
<organism evidence="1 2">
    <name type="scientific">Hapsidospora chrysogenum (strain ATCC 11550 / CBS 779.69 / DSM 880 / IAM 14645 / JCM 23072 / IMI 49137)</name>
    <name type="common">Acremonium chrysogenum</name>
    <dbReference type="NCBI Taxonomy" id="857340"/>
    <lineage>
        <taxon>Eukaryota</taxon>
        <taxon>Fungi</taxon>
        <taxon>Dikarya</taxon>
        <taxon>Ascomycota</taxon>
        <taxon>Pezizomycotina</taxon>
        <taxon>Sordariomycetes</taxon>
        <taxon>Hypocreomycetidae</taxon>
        <taxon>Hypocreales</taxon>
        <taxon>Bionectriaceae</taxon>
        <taxon>Hapsidospora</taxon>
    </lineage>
</organism>
<dbReference type="Proteomes" id="UP000029964">
    <property type="component" value="Unassembled WGS sequence"/>
</dbReference>
<accession>A0A086TBK8</accession>
<keyword evidence="2" id="KW-1185">Reference proteome</keyword>
<gene>
    <name evidence="1" type="ORF">ACRE_024730</name>
</gene>
<comment type="caution">
    <text evidence="1">The sequence shown here is derived from an EMBL/GenBank/DDBJ whole genome shotgun (WGS) entry which is preliminary data.</text>
</comment>
<proteinExistence type="predicted"/>
<dbReference type="HOGENOM" id="CLU_2319635_0_0_1"/>
<evidence type="ECO:0000313" key="2">
    <source>
        <dbReference type="Proteomes" id="UP000029964"/>
    </source>
</evidence>
<reference evidence="2" key="1">
    <citation type="journal article" date="2014" name="Genome Announc.">
        <title>Genome sequence and annotation of Acremonium chrysogenum, producer of the beta-lactam antibiotic cephalosporin C.</title>
        <authorList>
            <person name="Terfehr D."/>
            <person name="Dahlmann T.A."/>
            <person name="Specht T."/>
            <person name="Zadra I."/>
            <person name="Kuernsteiner H."/>
            <person name="Kueck U."/>
        </authorList>
    </citation>
    <scope>NUCLEOTIDE SEQUENCE [LARGE SCALE GENOMIC DNA]</scope>
    <source>
        <strain evidence="2">ATCC 11550 / CBS 779.69 / DSM 880 / IAM 14645 / JCM 23072 / IMI 49137</strain>
    </source>
</reference>
<sequence>MSSKHTTISYSNCKYSRSTKGYSSLLHLCPSSTSPSASRSNFISSNRIAGNIVRVNAADFQEIAFLESQHSYTSRFAAKDNRTGTSCLCEPQSQYHGSQ</sequence>
<evidence type="ECO:0000313" key="1">
    <source>
        <dbReference type="EMBL" id="KFH46740.1"/>
    </source>
</evidence>
<protein>
    <submittedName>
        <fullName evidence="1">Uncharacterized protein</fullName>
    </submittedName>
</protein>
<dbReference type="EMBL" id="JPKY01000016">
    <property type="protein sequence ID" value="KFH46740.1"/>
    <property type="molecule type" value="Genomic_DNA"/>
</dbReference>
<dbReference type="AlphaFoldDB" id="A0A086TBK8"/>